<dbReference type="NCBIfam" id="NF040865">
    <property type="entry name" value="a_tRNA_ed_AlaXM"/>
    <property type="match status" value="1"/>
</dbReference>
<dbReference type="GeneID" id="76207181"/>
<evidence type="ECO:0000256" key="1">
    <source>
        <dbReference type="ARBA" id="ARBA00001947"/>
    </source>
</evidence>
<reference evidence="8" key="1">
    <citation type="journal article" date="2014" name="Int. J. Syst. Evol. Microbiol.">
        <title>Complete genome sequence of Corynebacterium casei LMG S-19264T (=DSM 44701T), isolated from a smear-ripened cheese.</title>
        <authorList>
            <consortium name="US DOE Joint Genome Institute (JGI-PGF)"/>
            <person name="Walter F."/>
            <person name="Albersmeier A."/>
            <person name="Kalinowski J."/>
            <person name="Ruckert C."/>
        </authorList>
    </citation>
    <scope>NUCLEOTIDE SEQUENCE</scope>
    <source>
        <strain evidence="8">JCM 11219</strain>
    </source>
</reference>
<name>A0A830E4V2_9CREN</name>
<evidence type="ECO:0000313" key="9">
    <source>
        <dbReference type="Proteomes" id="UP000657075"/>
    </source>
</evidence>
<evidence type="ECO:0000313" key="7">
    <source>
        <dbReference type="EMBL" id="BDR92540.1"/>
    </source>
</evidence>
<dbReference type="EMBL" id="BMNM01000009">
    <property type="protein sequence ID" value="GGI83040.1"/>
    <property type="molecule type" value="Genomic_DNA"/>
</dbReference>
<dbReference type="InterPro" id="IPR053424">
    <property type="entry name" value="Alanyl-tRNA_Edit-Domain"/>
</dbReference>
<dbReference type="Gene3D" id="2.40.30.130">
    <property type="match status" value="1"/>
</dbReference>
<dbReference type="OrthoDB" id="11392at2157"/>
<gene>
    <name evidence="8" type="ORF">GCM10007112_19820</name>
    <name evidence="7" type="ORF">Vsou_16330</name>
</gene>
<reference evidence="10" key="3">
    <citation type="submission" date="2022-09" db="EMBL/GenBank/DDBJ databases">
        <title>Complete genome sequence of Vulcanisaeta souniana.</title>
        <authorList>
            <person name="Kato S."/>
            <person name="Itoh T."/>
            <person name="Ohkuma M."/>
        </authorList>
    </citation>
    <scope>NUCLEOTIDE SEQUENCE [LARGE SCALE GENOMIC DNA]</scope>
    <source>
        <strain evidence="10">JCM 11219</strain>
    </source>
</reference>
<dbReference type="GO" id="GO:0005524">
    <property type="term" value="F:ATP binding"/>
    <property type="evidence" value="ECO:0007669"/>
    <property type="project" value="InterPro"/>
</dbReference>
<comment type="cofactor">
    <cofactor evidence="1">
        <name>Zn(2+)</name>
        <dbReference type="ChEBI" id="CHEBI:29105"/>
    </cofactor>
</comment>
<dbReference type="InterPro" id="IPR012947">
    <property type="entry name" value="tRNA_SAD"/>
</dbReference>
<dbReference type="InterPro" id="IPR018165">
    <property type="entry name" value="Ala-tRNA-synth_IIc_core"/>
</dbReference>
<evidence type="ECO:0000256" key="3">
    <source>
        <dbReference type="ARBA" id="ARBA00022490"/>
    </source>
</evidence>
<protein>
    <submittedName>
        <fullName evidence="8">Alanyl-tRNA editing protein AlaX</fullName>
    </submittedName>
</protein>
<evidence type="ECO:0000259" key="6">
    <source>
        <dbReference type="PROSITE" id="PS50860"/>
    </source>
</evidence>
<dbReference type="EMBL" id="AP026830">
    <property type="protein sequence ID" value="BDR92540.1"/>
    <property type="molecule type" value="Genomic_DNA"/>
</dbReference>
<reference evidence="7" key="4">
    <citation type="journal article" date="2023" name="Microbiol. Resour. Announc.">
        <title>Complete Genome Sequence of Vulcanisaeta souniana Strain IC-059, a Hyperthermophilic Archaeon Isolated from Hot Spring Water in Japan.</title>
        <authorList>
            <person name="Kato S."/>
            <person name="Itoh T."/>
            <person name="Wu L."/>
            <person name="Ma J."/>
            <person name="Ohkuma M."/>
        </authorList>
    </citation>
    <scope>NUCLEOTIDE SEQUENCE</scope>
    <source>
        <strain evidence="7">JCM 11219</strain>
    </source>
</reference>
<dbReference type="SUPFAM" id="SSF55186">
    <property type="entry name" value="ThrRS/AlaRS common domain"/>
    <property type="match status" value="1"/>
</dbReference>
<dbReference type="InterPro" id="IPR009000">
    <property type="entry name" value="Transl_B-barrel_sf"/>
</dbReference>
<evidence type="ECO:0000256" key="2">
    <source>
        <dbReference type="ARBA" id="ARBA00004496"/>
    </source>
</evidence>
<dbReference type="PROSITE" id="PS50860">
    <property type="entry name" value="AA_TRNA_LIGASE_II_ALA"/>
    <property type="match status" value="1"/>
</dbReference>
<dbReference type="SMART" id="SM00863">
    <property type="entry name" value="tRNA_SAD"/>
    <property type="match status" value="1"/>
</dbReference>
<dbReference type="Proteomes" id="UP000657075">
    <property type="component" value="Unassembled WGS sequence"/>
</dbReference>
<dbReference type="GO" id="GO:0046872">
    <property type="term" value="F:metal ion binding"/>
    <property type="evidence" value="ECO:0007669"/>
    <property type="project" value="UniProtKB-KW"/>
</dbReference>
<dbReference type="Proteomes" id="UP001060771">
    <property type="component" value="Chromosome"/>
</dbReference>
<keyword evidence="10" id="KW-1185">Reference proteome</keyword>
<dbReference type="RefSeq" id="WP_188603781.1">
    <property type="nucleotide sequence ID" value="NZ_AP026830.1"/>
</dbReference>
<proteinExistence type="predicted"/>
<dbReference type="PANTHER" id="PTHR43462">
    <property type="entry name" value="ALANYL-TRNA EDITING PROTEIN"/>
    <property type="match status" value="1"/>
</dbReference>
<reference evidence="8" key="2">
    <citation type="submission" date="2020-09" db="EMBL/GenBank/DDBJ databases">
        <authorList>
            <person name="Sun Q."/>
            <person name="Ohkuma M."/>
        </authorList>
    </citation>
    <scope>NUCLEOTIDE SEQUENCE</scope>
    <source>
        <strain evidence="8">JCM 11219</strain>
    </source>
</reference>
<keyword evidence="3" id="KW-0963">Cytoplasm</keyword>
<dbReference type="PANTHER" id="PTHR43462:SF1">
    <property type="entry name" value="ALANYL-TRNA EDITING PROTEIN AARSD1"/>
    <property type="match status" value="1"/>
</dbReference>
<dbReference type="InterPro" id="IPR018163">
    <property type="entry name" value="Thr/Ala-tRNA-synth_IIc_edit"/>
</dbReference>
<dbReference type="Pfam" id="PF07973">
    <property type="entry name" value="tRNA_SAD"/>
    <property type="match status" value="1"/>
</dbReference>
<dbReference type="GO" id="GO:0002161">
    <property type="term" value="F:aminoacyl-tRNA deacylase activity"/>
    <property type="evidence" value="ECO:0007669"/>
    <property type="project" value="UniProtKB-ARBA"/>
</dbReference>
<accession>A0A830E4V2</accession>
<evidence type="ECO:0000313" key="10">
    <source>
        <dbReference type="Proteomes" id="UP001060771"/>
    </source>
</evidence>
<organism evidence="8 9">
    <name type="scientific">Vulcanisaeta souniana JCM 11219</name>
    <dbReference type="NCBI Taxonomy" id="1293586"/>
    <lineage>
        <taxon>Archaea</taxon>
        <taxon>Thermoproteota</taxon>
        <taxon>Thermoprotei</taxon>
        <taxon>Thermoproteales</taxon>
        <taxon>Thermoproteaceae</taxon>
        <taxon>Vulcanisaeta</taxon>
    </lineage>
</organism>
<dbReference type="SUPFAM" id="SSF50447">
    <property type="entry name" value="Translation proteins"/>
    <property type="match status" value="1"/>
</dbReference>
<feature type="domain" description="Alanyl-transfer RNA synthetases family profile" evidence="6">
    <location>
        <begin position="1"/>
        <end position="240"/>
    </location>
</feature>
<dbReference type="InterPro" id="IPR051335">
    <property type="entry name" value="Alanyl-tRNA_Editing_Enzymes"/>
</dbReference>
<keyword evidence="4" id="KW-0479">Metal-binding</keyword>
<dbReference type="Pfam" id="PF01411">
    <property type="entry name" value="tRNA-synt_2c"/>
    <property type="match status" value="1"/>
</dbReference>
<dbReference type="GO" id="GO:0006419">
    <property type="term" value="P:alanyl-tRNA aminoacylation"/>
    <property type="evidence" value="ECO:0007669"/>
    <property type="project" value="InterPro"/>
</dbReference>
<dbReference type="GO" id="GO:0003676">
    <property type="term" value="F:nucleic acid binding"/>
    <property type="evidence" value="ECO:0007669"/>
    <property type="project" value="InterPro"/>
</dbReference>
<evidence type="ECO:0000256" key="5">
    <source>
        <dbReference type="ARBA" id="ARBA00022833"/>
    </source>
</evidence>
<evidence type="ECO:0000256" key="4">
    <source>
        <dbReference type="ARBA" id="ARBA00022723"/>
    </source>
</evidence>
<dbReference type="InterPro" id="IPR018164">
    <property type="entry name" value="Ala-tRNA-synth_IIc_N"/>
</dbReference>
<sequence>MPTKFLYWWDSYRREFDAVVVRINGNRVWLDQTMFHPRSGGVSNDTGKLTWQGEEYVVKEVVKEGEDAVHLLDREPRFKVGDTVHGVIDWERRYRLMRLHTATHIIAALAYRKYNALVTGGEITPEYARDDYNLALSSDALRKAFQDLITEANEVVKRGIPVKVYFLKREEALKIPGIVKLAEREPPPGEEWRIVEIEGIDVQADGGPHVANTREIGEIVFLKSESRGKDKKRVYYTVKP</sequence>
<dbReference type="Gene3D" id="3.30.980.10">
    <property type="entry name" value="Threonyl-trna Synthetase, Chain A, domain 2"/>
    <property type="match status" value="1"/>
</dbReference>
<dbReference type="GO" id="GO:0004813">
    <property type="term" value="F:alanine-tRNA ligase activity"/>
    <property type="evidence" value="ECO:0007669"/>
    <property type="project" value="InterPro"/>
</dbReference>
<dbReference type="AlphaFoldDB" id="A0A830E4V2"/>
<keyword evidence="5" id="KW-0862">Zinc</keyword>
<dbReference type="GO" id="GO:0005737">
    <property type="term" value="C:cytoplasm"/>
    <property type="evidence" value="ECO:0007669"/>
    <property type="project" value="UniProtKB-SubCell"/>
</dbReference>
<comment type="subcellular location">
    <subcellularLocation>
        <location evidence="2">Cytoplasm</location>
    </subcellularLocation>
</comment>
<evidence type="ECO:0000313" key="8">
    <source>
        <dbReference type="EMBL" id="GGI83040.1"/>
    </source>
</evidence>